<keyword evidence="2" id="KW-0812">Transmembrane</keyword>
<sequence length="316" mass="37120">MNEKINTIKERIENFRDRVQSGEKKSNKWKKRWQNYSSKLYLFIGLLTMVGYCFFAFSRNFFEDDSPLKDSGIGQANVTKIGSSEVTVLSREVNEKTGYAEIFLHVDDGKDLVNKEYVVFAGEVSKQQTVKAKLVPLIENYYLVQLTNIPEKWQLLAIDFGYNAEKKAPTSVNQVDEKQAETAKNNSQQATLYWDVRKSKTNEKLTEKPKENYLIYVISEEEKETKGRQKKLATSQKEIEEELSKIYDKIYQYSEEIQYKVGKEKEETQAEVDRLKREIEKYDKASEEIKNEQKLMAEKLKKLAEKKKRFLMKQEK</sequence>
<feature type="coiled-coil region" evidence="1">
    <location>
        <begin position="265"/>
        <end position="309"/>
    </location>
</feature>
<accession>A0A0N7DJT6</accession>
<keyword evidence="1" id="KW-0175">Coiled coil</keyword>
<evidence type="ECO:0000313" key="3">
    <source>
        <dbReference type="EMBL" id="AKU62181.1"/>
    </source>
</evidence>
<geneLocation type="plasmid" evidence="3">
    <name>pPD1</name>
</geneLocation>
<keyword evidence="2" id="KW-0472">Membrane</keyword>
<keyword evidence="3" id="KW-0614">Plasmid</keyword>
<dbReference type="EMBL" id="KT290268">
    <property type="protein sequence ID" value="AKU62181.1"/>
    <property type="molecule type" value="Genomic_DNA"/>
</dbReference>
<reference evidence="3" key="1">
    <citation type="journal article" date="2015" name="Nature">
        <title>Bacteriocin production augments niche competition by enterococci in the mammalian gastrointestinal tract.</title>
        <authorList>
            <person name="Kommineni S."/>
            <person name="Bretl D.J."/>
            <person name="Lam V."/>
            <person name="Chakraborty R."/>
            <person name="Hayward M."/>
            <person name="Simpson P."/>
            <person name="Cao Y."/>
            <person name="Bousounis P."/>
            <person name="Kristich C.J."/>
            <person name="Salzman N.H."/>
        </authorList>
    </citation>
    <scope>NUCLEOTIDE SEQUENCE</scope>
    <source>
        <strain evidence="3">CK135</strain>
        <plasmid evidence="3">pPD1</plasmid>
    </source>
</reference>
<protein>
    <submittedName>
        <fullName evidence="3">Ppd14</fullName>
    </submittedName>
</protein>
<evidence type="ECO:0000256" key="1">
    <source>
        <dbReference type="SAM" id="Coils"/>
    </source>
</evidence>
<evidence type="ECO:0000256" key="2">
    <source>
        <dbReference type="SAM" id="Phobius"/>
    </source>
</evidence>
<dbReference type="RefSeq" id="WP_010824077.1">
    <property type="nucleotide sequence ID" value="NZ_KT290268.1"/>
</dbReference>
<keyword evidence="2" id="KW-1133">Transmembrane helix</keyword>
<organism evidence="3">
    <name type="scientific">Enterococcus faecalis</name>
    <name type="common">Streptococcus faecalis</name>
    <dbReference type="NCBI Taxonomy" id="1351"/>
    <lineage>
        <taxon>Bacteria</taxon>
        <taxon>Bacillati</taxon>
        <taxon>Bacillota</taxon>
        <taxon>Bacilli</taxon>
        <taxon>Lactobacillales</taxon>
        <taxon>Enterococcaceae</taxon>
        <taxon>Enterococcus</taxon>
    </lineage>
</organism>
<dbReference type="AlphaFoldDB" id="A0A0N7DJT6"/>
<name>A0A0N7DJT6_ENTFL</name>
<proteinExistence type="predicted"/>
<gene>
    <name evidence="3" type="primary">ppd14</name>
</gene>
<feature type="transmembrane region" description="Helical" evidence="2">
    <location>
        <begin position="40"/>
        <end position="57"/>
    </location>
</feature>